<accession>S3TVR5</accession>
<protein>
    <submittedName>
        <fullName evidence="3">Class I SAM-dependent methyltransferase</fullName>
    </submittedName>
</protein>
<dbReference type="GeneID" id="45418734"/>
<evidence type="ECO:0000259" key="1">
    <source>
        <dbReference type="Pfam" id="PF08241"/>
    </source>
</evidence>
<dbReference type="InterPro" id="IPR029063">
    <property type="entry name" value="SAM-dependent_MTases_sf"/>
</dbReference>
<comment type="caution">
    <text evidence="2">The sequence shown here is derived from an EMBL/GenBank/DDBJ whole genome shotgun (WGS) entry which is preliminary data.</text>
</comment>
<organism evidence="2 4">
    <name type="scientific">Acinetobacter colistiniresistens</name>
    <dbReference type="NCBI Taxonomy" id="280145"/>
    <lineage>
        <taxon>Bacteria</taxon>
        <taxon>Pseudomonadati</taxon>
        <taxon>Pseudomonadota</taxon>
        <taxon>Gammaproteobacteria</taxon>
        <taxon>Moraxellales</taxon>
        <taxon>Moraxellaceae</taxon>
        <taxon>Acinetobacter</taxon>
    </lineage>
</organism>
<dbReference type="HOGENOM" id="CLU_082414_0_0_6"/>
<dbReference type="CDD" id="cd02440">
    <property type="entry name" value="AdoMet_MTases"/>
    <property type="match status" value="1"/>
</dbReference>
<dbReference type="SUPFAM" id="SSF53335">
    <property type="entry name" value="S-adenosyl-L-methionine-dependent methyltransferases"/>
    <property type="match status" value="1"/>
</dbReference>
<reference evidence="3 5" key="2">
    <citation type="submission" date="2019-07" db="EMBL/GenBank/DDBJ databases">
        <title>Draft Genome Sequence of the first blaOXA-58-Harboring Acinetobacter colistiniresistens clinical isolate from Brazil.</title>
        <authorList>
            <person name="Favaro L.S."/>
            <person name="Paula-Petroli S.B."/>
            <person name="Moura C.F."/>
            <person name="Tognim M.C.B."/>
            <person name="Venancio E.J."/>
            <person name="Yamada-Ogatta S.F."/>
            <person name="Carrara-Marroni F.E."/>
        </authorList>
    </citation>
    <scope>NUCLEOTIDE SEQUENCE [LARGE SCALE GENOMIC DNA]</scope>
    <source>
        <strain evidence="3 5">DL</strain>
    </source>
</reference>
<sequence>MSKNYWEEVYQSKQADQVSWYQQYDHKTLELIRSQNLLPDVKLIDVGSGASLLIDQLIEAGYKNIHVLDLSETALKTTQARLIEKNLDSSQIHWLVADVCTVGLAAQFFDVWHDRAVFHFMVTEEQQAQYLKNVRHALKPSGLMILSTFAEDGPTQCSGLPVERYNVEKLAQRLGGNFSLLHQALETHITPWGAEQKFLNTIWQFKGQNYTEDSPS</sequence>
<evidence type="ECO:0000313" key="4">
    <source>
        <dbReference type="Proteomes" id="UP000014559"/>
    </source>
</evidence>
<dbReference type="PATRIC" id="fig|1217696.3.peg.954"/>
<dbReference type="PANTHER" id="PTHR12843">
    <property type="entry name" value="PROTEIN-LYSINE N-METHYLTRANSFERASE METTL10"/>
    <property type="match status" value="1"/>
</dbReference>
<dbReference type="GO" id="GO:0032259">
    <property type="term" value="P:methylation"/>
    <property type="evidence" value="ECO:0007669"/>
    <property type="project" value="UniProtKB-KW"/>
</dbReference>
<dbReference type="AlphaFoldDB" id="S3TVR5"/>
<evidence type="ECO:0000313" key="2">
    <source>
        <dbReference type="EMBL" id="EPG39675.1"/>
    </source>
</evidence>
<dbReference type="RefSeq" id="WP_016651848.1">
    <property type="nucleotide sequence ID" value="NZ_BHGD02000015.1"/>
</dbReference>
<dbReference type="GO" id="GO:0008757">
    <property type="term" value="F:S-adenosylmethionine-dependent methyltransferase activity"/>
    <property type="evidence" value="ECO:0007669"/>
    <property type="project" value="InterPro"/>
</dbReference>
<dbReference type="EMBL" id="ATGK01000008">
    <property type="protein sequence ID" value="EPG39675.1"/>
    <property type="molecule type" value="Genomic_DNA"/>
</dbReference>
<proteinExistence type="predicted"/>
<evidence type="ECO:0000313" key="3">
    <source>
        <dbReference type="EMBL" id="TVT76767.1"/>
    </source>
</evidence>
<name>S3TVR5_9GAMM</name>
<gene>
    <name evidence="2" type="ORF">F907_00982</name>
    <name evidence="3" type="ORF">FPV60_19750</name>
</gene>
<keyword evidence="3" id="KW-0489">Methyltransferase</keyword>
<dbReference type="Proteomes" id="UP000316981">
    <property type="component" value="Unassembled WGS sequence"/>
</dbReference>
<feature type="domain" description="Methyltransferase type 11" evidence="1">
    <location>
        <begin position="44"/>
        <end position="146"/>
    </location>
</feature>
<dbReference type="Pfam" id="PF08241">
    <property type="entry name" value="Methyltransf_11"/>
    <property type="match status" value="1"/>
</dbReference>
<dbReference type="EMBL" id="VMTP01000108">
    <property type="protein sequence ID" value="TVT76767.1"/>
    <property type="molecule type" value="Genomic_DNA"/>
</dbReference>
<dbReference type="InterPro" id="IPR013216">
    <property type="entry name" value="Methyltransf_11"/>
</dbReference>
<evidence type="ECO:0000313" key="5">
    <source>
        <dbReference type="Proteomes" id="UP000316981"/>
    </source>
</evidence>
<dbReference type="PANTHER" id="PTHR12843:SF5">
    <property type="entry name" value="EEF1A LYSINE METHYLTRANSFERASE 2"/>
    <property type="match status" value="1"/>
</dbReference>
<dbReference type="Gene3D" id="3.40.50.150">
    <property type="entry name" value="Vaccinia Virus protein VP39"/>
    <property type="match status" value="1"/>
</dbReference>
<reference evidence="2 4" key="1">
    <citation type="submission" date="2013-06" db="EMBL/GenBank/DDBJ databases">
        <title>The Genome Sequence of Acinetobacter sp. NIPH 2036.</title>
        <authorList>
            <consortium name="The Broad Institute Genome Sequencing Platform"/>
            <consortium name="The Broad Institute Genome Sequencing Center for Infectious Disease"/>
            <person name="Cerqueira G."/>
            <person name="Feldgarden M."/>
            <person name="Courvalin P."/>
            <person name="Perichon B."/>
            <person name="Grillot-Courvalin C."/>
            <person name="Clermont D."/>
            <person name="Rocha E."/>
            <person name="Yoon E.-J."/>
            <person name="Nemec A."/>
            <person name="Young S.K."/>
            <person name="Zeng Q."/>
            <person name="Gargeya S."/>
            <person name="Fitzgerald M."/>
            <person name="Abouelleil A."/>
            <person name="Alvarado L."/>
            <person name="Berlin A.M."/>
            <person name="Chapman S.B."/>
            <person name="Dewar J."/>
            <person name="Goldberg J."/>
            <person name="Griggs A."/>
            <person name="Gujja S."/>
            <person name="Hansen M."/>
            <person name="Howarth C."/>
            <person name="Imamovic A."/>
            <person name="Larimer J."/>
            <person name="McCowan C."/>
            <person name="Murphy C."/>
            <person name="Pearson M."/>
            <person name="Priest M."/>
            <person name="Roberts A."/>
            <person name="Saif S."/>
            <person name="Shea T."/>
            <person name="Sykes S."/>
            <person name="Wortman J."/>
            <person name="Nusbaum C."/>
            <person name="Birren B."/>
        </authorList>
    </citation>
    <scope>NUCLEOTIDE SEQUENCE [LARGE SCALE GENOMIC DNA]</scope>
    <source>
        <strain evidence="2 4">NIPH 2036</strain>
    </source>
</reference>
<keyword evidence="3" id="KW-0808">Transferase</keyword>
<dbReference type="Proteomes" id="UP000014559">
    <property type="component" value="Unassembled WGS sequence"/>
</dbReference>